<comment type="cofactor">
    <cofactor evidence="2">
        <name>Mg(2+)</name>
        <dbReference type="ChEBI" id="CHEBI:18420"/>
    </cofactor>
</comment>
<evidence type="ECO:0000256" key="5">
    <source>
        <dbReference type="ARBA" id="ARBA00022723"/>
    </source>
</evidence>
<evidence type="ECO:0000256" key="10">
    <source>
        <dbReference type="ARBA" id="ARBA00023242"/>
    </source>
</evidence>
<dbReference type="GO" id="GO:0005737">
    <property type="term" value="C:cytoplasm"/>
    <property type="evidence" value="ECO:0007669"/>
    <property type="project" value="TreeGrafter"/>
</dbReference>
<dbReference type="AlphaFoldDB" id="A0A5C3L7U9"/>
<evidence type="ECO:0000256" key="3">
    <source>
        <dbReference type="ARBA" id="ARBA00004322"/>
    </source>
</evidence>
<accession>A0A5C3L7U9</accession>
<evidence type="ECO:0000256" key="7">
    <source>
        <dbReference type="ARBA" id="ARBA00022801"/>
    </source>
</evidence>
<evidence type="ECO:0000256" key="2">
    <source>
        <dbReference type="ARBA" id="ARBA00001946"/>
    </source>
</evidence>
<dbReference type="CDD" id="cd09080">
    <property type="entry name" value="TDP2"/>
    <property type="match status" value="1"/>
</dbReference>
<evidence type="ECO:0000256" key="6">
    <source>
        <dbReference type="ARBA" id="ARBA00022763"/>
    </source>
</evidence>
<keyword evidence="6" id="KW-0227">DNA damage</keyword>
<reference evidence="13 14" key="1">
    <citation type="journal article" date="2019" name="Nat. Ecol. Evol.">
        <title>Megaphylogeny resolves global patterns of mushroom evolution.</title>
        <authorList>
            <person name="Varga T."/>
            <person name="Krizsan K."/>
            <person name="Foldi C."/>
            <person name="Dima B."/>
            <person name="Sanchez-Garcia M."/>
            <person name="Sanchez-Ramirez S."/>
            <person name="Szollosi G.J."/>
            <person name="Szarkandi J.G."/>
            <person name="Papp V."/>
            <person name="Albert L."/>
            <person name="Andreopoulos W."/>
            <person name="Angelini C."/>
            <person name="Antonin V."/>
            <person name="Barry K.W."/>
            <person name="Bougher N.L."/>
            <person name="Buchanan P."/>
            <person name="Buyck B."/>
            <person name="Bense V."/>
            <person name="Catcheside P."/>
            <person name="Chovatia M."/>
            <person name="Cooper J."/>
            <person name="Damon W."/>
            <person name="Desjardin D."/>
            <person name="Finy P."/>
            <person name="Geml J."/>
            <person name="Haridas S."/>
            <person name="Hughes K."/>
            <person name="Justo A."/>
            <person name="Karasinski D."/>
            <person name="Kautmanova I."/>
            <person name="Kiss B."/>
            <person name="Kocsube S."/>
            <person name="Kotiranta H."/>
            <person name="LaButti K.M."/>
            <person name="Lechner B.E."/>
            <person name="Liimatainen K."/>
            <person name="Lipzen A."/>
            <person name="Lukacs Z."/>
            <person name="Mihaltcheva S."/>
            <person name="Morgado L.N."/>
            <person name="Niskanen T."/>
            <person name="Noordeloos M.E."/>
            <person name="Ohm R.A."/>
            <person name="Ortiz-Santana B."/>
            <person name="Ovrebo C."/>
            <person name="Racz N."/>
            <person name="Riley R."/>
            <person name="Savchenko A."/>
            <person name="Shiryaev A."/>
            <person name="Soop K."/>
            <person name="Spirin V."/>
            <person name="Szebenyi C."/>
            <person name="Tomsovsky M."/>
            <person name="Tulloss R.E."/>
            <person name="Uehling J."/>
            <person name="Grigoriev I.V."/>
            <person name="Vagvolgyi C."/>
            <person name="Papp T."/>
            <person name="Martin F.M."/>
            <person name="Miettinen O."/>
            <person name="Hibbett D.S."/>
            <person name="Nagy L.G."/>
        </authorList>
    </citation>
    <scope>NUCLEOTIDE SEQUENCE [LARGE SCALE GENOMIC DNA]</scope>
    <source>
        <strain evidence="13 14">CBS 121175</strain>
    </source>
</reference>
<dbReference type="OrthoDB" id="9975959at2759"/>
<dbReference type="InterPro" id="IPR036691">
    <property type="entry name" value="Endo/exonu/phosph_ase_sf"/>
</dbReference>
<organism evidence="13 14">
    <name type="scientific">Coprinopsis marcescibilis</name>
    <name type="common">Agaric fungus</name>
    <name type="synonym">Psathyrella marcescibilis</name>
    <dbReference type="NCBI Taxonomy" id="230819"/>
    <lineage>
        <taxon>Eukaryota</taxon>
        <taxon>Fungi</taxon>
        <taxon>Dikarya</taxon>
        <taxon>Basidiomycota</taxon>
        <taxon>Agaricomycotina</taxon>
        <taxon>Agaricomycetes</taxon>
        <taxon>Agaricomycetidae</taxon>
        <taxon>Agaricales</taxon>
        <taxon>Agaricineae</taxon>
        <taxon>Psathyrellaceae</taxon>
        <taxon>Coprinopsis</taxon>
    </lineage>
</organism>
<name>A0A5C3L7U9_COPMA</name>
<sequence length="372" mass="42922">MPGYRIPWYSGYISHFQRPTAPVVIPGPPRSPEHEEFIPPMDSDEEEPETQSISISMADMLHTIPAYRYRTNRKRWKHLPMYTEDLIQDMMEEEEKKYPTTVRIITWNVDFCTPNVKERLYTALRHIEREVLSCKEGDAPFDPCCILLQEVHAEVFPYLFEDEWVRRHFIITPGSPSKWPENAHYGNVTLVSKLLTVVKTQILHFGLSDMLRTALAVYVLLSEPEPSGEIVMICVVNTHLESLPNGITQRPSQMLMASKFLKQTEVRGGVLAGDMNSIGPEDHNLHLEAQLRDAWRKGDKEESGFTWGYQEQDPGRLPPGRLDKILYLPRRGYKLDPPERIGIGLKTERGDWVSDHYGLDSTLRLVARRNSR</sequence>
<keyword evidence="10" id="KW-0539">Nucleus</keyword>
<evidence type="ECO:0000256" key="11">
    <source>
        <dbReference type="SAM" id="MobiDB-lite"/>
    </source>
</evidence>
<dbReference type="Pfam" id="PF03372">
    <property type="entry name" value="Exo_endo_phos"/>
    <property type="match status" value="1"/>
</dbReference>
<dbReference type="PANTHER" id="PTHR15822">
    <property type="entry name" value="TRAF AND TNF RECEPTOR-ASSOCIATED PROTEIN"/>
    <property type="match status" value="1"/>
</dbReference>
<dbReference type="GO" id="GO:0006302">
    <property type="term" value="P:double-strand break repair"/>
    <property type="evidence" value="ECO:0007669"/>
    <property type="project" value="TreeGrafter"/>
</dbReference>
<dbReference type="STRING" id="230819.A0A5C3L7U9"/>
<dbReference type="PANTHER" id="PTHR15822:SF4">
    <property type="entry name" value="TYROSYL-DNA PHOSPHODIESTERASE 2"/>
    <property type="match status" value="1"/>
</dbReference>
<evidence type="ECO:0000313" key="14">
    <source>
        <dbReference type="Proteomes" id="UP000307440"/>
    </source>
</evidence>
<evidence type="ECO:0000256" key="9">
    <source>
        <dbReference type="ARBA" id="ARBA00023204"/>
    </source>
</evidence>
<dbReference type="Gene3D" id="3.60.10.10">
    <property type="entry name" value="Endonuclease/exonuclease/phosphatase"/>
    <property type="match status" value="1"/>
</dbReference>
<evidence type="ECO:0000313" key="13">
    <source>
        <dbReference type="EMBL" id="TFK28136.1"/>
    </source>
</evidence>
<evidence type="ECO:0000256" key="1">
    <source>
        <dbReference type="ARBA" id="ARBA00001936"/>
    </source>
</evidence>
<comment type="cofactor">
    <cofactor evidence="1">
        <name>Mn(2+)</name>
        <dbReference type="ChEBI" id="CHEBI:29035"/>
    </cofactor>
</comment>
<keyword evidence="5" id="KW-0479">Metal-binding</keyword>
<dbReference type="GO" id="GO:0003697">
    <property type="term" value="F:single-stranded DNA binding"/>
    <property type="evidence" value="ECO:0007669"/>
    <property type="project" value="TreeGrafter"/>
</dbReference>
<protein>
    <recommendedName>
        <fullName evidence="12">Endonuclease/exonuclease/phosphatase domain-containing protein</fullName>
    </recommendedName>
</protein>
<evidence type="ECO:0000256" key="8">
    <source>
        <dbReference type="ARBA" id="ARBA00022842"/>
    </source>
</evidence>
<keyword evidence="7" id="KW-0378">Hydrolase</keyword>
<proteinExistence type="predicted"/>
<keyword evidence="9" id="KW-0234">DNA repair</keyword>
<dbReference type="GO" id="GO:0046872">
    <property type="term" value="F:metal ion binding"/>
    <property type="evidence" value="ECO:0007669"/>
    <property type="project" value="UniProtKB-KW"/>
</dbReference>
<dbReference type="SUPFAM" id="SSF56219">
    <property type="entry name" value="DNase I-like"/>
    <property type="match status" value="1"/>
</dbReference>
<comment type="subcellular location">
    <subcellularLocation>
        <location evidence="3">Nucleus</location>
        <location evidence="3">PML body</location>
    </subcellularLocation>
</comment>
<keyword evidence="8" id="KW-0460">Magnesium</keyword>
<dbReference type="InterPro" id="IPR051547">
    <property type="entry name" value="TDP2-like"/>
</dbReference>
<feature type="region of interest" description="Disordered" evidence="11">
    <location>
        <begin position="28"/>
        <end position="51"/>
    </location>
</feature>
<gene>
    <name evidence="13" type="ORF">FA15DRAFT_584794</name>
</gene>
<dbReference type="InterPro" id="IPR005135">
    <property type="entry name" value="Endo/exonuclease/phosphatase"/>
</dbReference>
<dbReference type="GO" id="GO:0070260">
    <property type="term" value="F:5'-tyrosyl-DNA phosphodiesterase activity"/>
    <property type="evidence" value="ECO:0007669"/>
    <property type="project" value="TreeGrafter"/>
</dbReference>
<keyword evidence="4" id="KW-0540">Nuclease</keyword>
<evidence type="ECO:0000259" key="12">
    <source>
        <dbReference type="Pfam" id="PF03372"/>
    </source>
</evidence>
<dbReference type="EMBL" id="ML210158">
    <property type="protein sequence ID" value="TFK28136.1"/>
    <property type="molecule type" value="Genomic_DNA"/>
</dbReference>
<keyword evidence="14" id="KW-1185">Reference proteome</keyword>
<dbReference type="Proteomes" id="UP000307440">
    <property type="component" value="Unassembled WGS sequence"/>
</dbReference>
<dbReference type="GO" id="GO:0004518">
    <property type="term" value="F:nuclease activity"/>
    <property type="evidence" value="ECO:0007669"/>
    <property type="project" value="UniProtKB-KW"/>
</dbReference>
<evidence type="ECO:0000256" key="4">
    <source>
        <dbReference type="ARBA" id="ARBA00022722"/>
    </source>
</evidence>
<feature type="domain" description="Endonuclease/exonuclease/phosphatase" evidence="12">
    <location>
        <begin position="105"/>
        <end position="356"/>
    </location>
</feature>